<sequence length="126" mass="14639">MNELNNLSNNDPKKMKLILRARAAELFKLCDLEDKGFINKKDIQRMREPLNLSPDQLEEVFDSLDIDQNGYLTLDEFTAGFSNYIGFQCDDTENEENAKKNQTINEDDEEFRETMESLGASHLIER</sequence>
<dbReference type="OrthoDB" id="9989112at2759"/>
<dbReference type="PROSITE" id="PS50222">
    <property type="entry name" value="EF_HAND_2"/>
    <property type="match status" value="1"/>
</dbReference>
<dbReference type="GO" id="GO:0032588">
    <property type="term" value="C:trans-Golgi network membrane"/>
    <property type="evidence" value="ECO:0007669"/>
    <property type="project" value="TreeGrafter"/>
</dbReference>
<dbReference type="InterPro" id="IPR011992">
    <property type="entry name" value="EF-hand-dom_pair"/>
</dbReference>
<dbReference type="InterPro" id="IPR002048">
    <property type="entry name" value="EF_hand_dom"/>
</dbReference>
<dbReference type="PROSITE" id="PS00018">
    <property type="entry name" value="EF_HAND_1"/>
    <property type="match status" value="1"/>
</dbReference>
<keyword evidence="5" id="KW-1185">Reference proteome</keyword>
<dbReference type="PANTHER" id="PTHR46311">
    <property type="entry name" value="CALCIUM-BINDING PROTEIN 8-RELATED"/>
    <property type="match status" value="1"/>
</dbReference>
<keyword evidence="1" id="KW-0677">Repeat</keyword>
<proteinExistence type="predicted"/>
<dbReference type="EMBL" id="CAJNOC010002307">
    <property type="protein sequence ID" value="CAF0925275.1"/>
    <property type="molecule type" value="Genomic_DNA"/>
</dbReference>
<evidence type="ECO:0000259" key="3">
    <source>
        <dbReference type="PROSITE" id="PS50222"/>
    </source>
</evidence>
<keyword evidence="2" id="KW-0106">Calcium</keyword>
<accession>A0A814BD42</accession>
<evidence type="ECO:0000256" key="2">
    <source>
        <dbReference type="ARBA" id="ARBA00022837"/>
    </source>
</evidence>
<evidence type="ECO:0000313" key="4">
    <source>
        <dbReference type="EMBL" id="CAF0925275.1"/>
    </source>
</evidence>
<evidence type="ECO:0000256" key="1">
    <source>
        <dbReference type="ARBA" id="ARBA00022737"/>
    </source>
</evidence>
<dbReference type="InterPro" id="IPR051111">
    <property type="entry name" value="Ca-binding_regulatory"/>
</dbReference>
<evidence type="ECO:0000313" key="5">
    <source>
        <dbReference type="Proteomes" id="UP000663879"/>
    </source>
</evidence>
<dbReference type="AlphaFoldDB" id="A0A814BD42"/>
<dbReference type="PANTHER" id="PTHR46311:SF3">
    <property type="entry name" value="CALCIUM-BINDING PROTEIN 8"/>
    <property type="match status" value="1"/>
</dbReference>
<name>A0A814BD42_9BILA</name>
<dbReference type="Gene3D" id="1.10.238.10">
    <property type="entry name" value="EF-hand"/>
    <property type="match status" value="1"/>
</dbReference>
<gene>
    <name evidence="4" type="ORF">OXX778_LOCUS12605</name>
</gene>
<dbReference type="SMART" id="SM00054">
    <property type="entry name" value="EFh"/>
    <property type="match status" value="2"/>
</dbReference>
<dbReference type="SUPFAM" id="SSF47473">
    <property type="entry name" value="EF-hand"/>
    <property type="match status" value="1"/>
</dbReference>
<organism evidence="4 5">
    <name type="scientific">Brachionus calyciflorus</name>
    <dbReference type="NCBI Taxonomy" id="104777"/>
    <lineage>
        <taxon>Eukaryota</taxon>
        <taxon>Metazoa</taxon>
        <taxon>Spiralia</taxon>
        <taxon>Gnathifera</taxon>
        <taxon>Rotifera</taxon>
        <taxon>Eurotatoria</taxon>
        <taxon>Monogononta</taxon>
        <taxon>Pseudotrocha</taxon>
        <taxon>Ploima</taxon>
        <taxon>Brachionidae</taxon>
        <taxon>Brachionus</taxon>
    </lineage>
</organism>
<comment type="caution">
    <text evidence="4">The sequence shown here is derived from an EMBL/GenBank/DDBJ whole genome shotgun (WGS) entry which is preliminary data.</text>
</comment>
<reference evidence="4" key="1">
    <citation type="submission" date="2021-02" db="EMBL/GenBank/DDBJ databases">
        <authorList>
            <person name="Nowell W R."/>
        </authorList>
    </citation>
    <scope>NUCLEOTIDE SEQUENCE</scope>
    <source>
        <strain evidence="4">Ploen Becks lab</strain>
    </source>
</reference>
<dbReference type="GO" id="GO:0005509">
    <property type="term" value="F:calcium ion binding"/>
    <property type="evidence" value="ECO:0007669"/>
    <property type="project" value="InterPro"/>
</dbReference>
<dbReference type="Pfam" id="PF13499">
    <property type="entry name" value="EF-hand_7"/>
    <property type="match status" value="1"/>
</dbReference>
<dbReference type="InterPro" id="IPR018247">
    <property type="entry name" value="EF_Hand_1_Ca_BS"/>
</dbReference>
<feature type="domain" description="EF-hand" evidence="3">
    <location>
        <begin position="52"/>
        <end position="87"/>
    </location>
</feature>
<protein>
    <recommendedName>
        <fullName evidence="3">EF-hand domain-containing protein</fullName>
    </recommendedName>
</protein>
<dbReference type="Proteomes" id="UP000663879">
    <property type="component" value="Unassembled WGS sequence"/>
</dbReference>